<reference evidence="2" key="1">
    <citation type="submission" date="2023-02" db="EMBL/GenBank/DDBJ databases">
        <title>Genome of toxic invasive species Heracleum sosnowskyi carries increased number of genes despite the absence of recent whole-genome duplications.</title>
        <authorList>
            <person name="Schelkunov M."/>
            <person name="Shtratnikova V."/>
            <person name="Makarenko M."/>
            <person name="Klepikova A."/>
            <person name="Omelchenko D."/>
            <person name="Novikova G."/>
            <person name="Obukhova E."/>
            <person name="Bogdanov V."/>
            <person name="Penin A."/>
            <person name="Logacheva M."/>
        </authorList>
    </citation>
    <scope>NUCLEOTIDE SEQUENCE</scope>
    <source>
        <strain evidence="2">Hsosn_3</strain>
        <tissue evidence="2">Leaf</tissue>
    </source>
</reference>
<dbReference type="Proteomes" id="UP001237642">
    <property type="component" value="Unassembled WGS sequence"/>
</dbReference>
<gene>
    <name evidence="2" type="ORF">POM88_005789</name>
</gene>
<dbReference type="AlphaFoldDB" id="A0AAD8N4R6"/>
<protein>
    <submittedName>
        <fullName evidence="2">Uncharacterized protein</fullName>
    </submittedName>
</protein>
<evidence type="ECO:0000313" key="2">
    <source>
        <dbReference type="EMBL" id="KAK1395926.1"/>
    </source>
</evidence>
<evidence type="ECO:0000256" key="1">
    <source>
        <dbReference type="SAM" id="MobiDB-lite"/>
    </source>
</evidence>
<accession>A0AAD8N4R6</accession>
<reference evidence="2" key="2">
    <citation type="submission" date="2023-05" db="EMBL/GenBank/DDBJ databases">
        <authorList>
            <person name="Schelkunov M.I."/>
        </authorList>
    </citation>
    <scope>NUCLEOTIDE SEQUENCE</scope>
    <source>
        <strain evidence="2">Hsosn_3</strain>
        <tissue evidence="2">Leaf</tissue>
    </source>
</reference>
<organism evidence="2 3">
    <name type="scientific">Heracleum sosnowskyi</name>
    <dbReference type="NCBI Taxonomy" id="360622"/>
    <lineage>
        <taxon>Eukaryota</taxon>
        <taxon>Viridiplantae</taxon>
        <taxon>Streptophyta</taxon>
        <taxon>Embryophyta</taxon>
        <taxon>Tracheophyta</taxon>
        <taxon>Spermatophyta</taxon>
        <taxon>Magnoliopsida</taxon>
        <taxon>eudicotyledons</taxon>
        <taxon>Gunneridae</taxon>
        <taxon>Pentapetalae</taxon>
        <taxon>asterids</taxon>
        <taxon>campanulids</taxon>
        <taxon>Apiales</taxon>
        <taxon>Apiaceae</taxon>
        <taxon>Apioideae</taxon>
        <taxon>apioid superclade</taxon>
        <taxon>Tordylieae</taxon>
        <taxon>Tordyliinae</taxon>
        <taxon>Heracleum</taxon>
    </lineage>
</organism>
<keyword evidence="3" id="KW-1185">Reference proteome</keyword>
<feature type="region of interest" description="Disordered" evidence="1">
    <location>
        <begin position="19"/>
        <end position="39"/>
    </location>
</feature>
<proteinExistence type="predicted"/>
<evidence type="ECO:0000313" key="3">
    <source>
        <dbReference type="Proteomes" id="UP001237642"/>
    </source>
</evidence>
<sequence length="153" mass="17599">MKLSLRYKLDFCRKAWSENEDLGSSSHSESSDEEDTRREVLHEMRVPTVLREPWSKAENHVKLRSYFVKFRPQPADRDYRPFGLFVQVSLPEEAERMKLDLHLARGRSVETELVLLDGTSSVSTDLPRAKYRSSFILSASPGRDTLTNSPKGL</sequence>
<dbReference type="EMBL" id="JAUIZM010000002">
    <property type="protein sequence ID" value="KAK1395926.1"/>
    <property type="molecule type" value="Genomic_DNA"/>
</dbReference>
<name>A0AAD8N4R6_9APIA</name>
<comment type="caution">
    <text evidence="2">The sequence shown here is derived from an EMBL/GenBank/DDBJ whole genome shotgun (WGS) entry which is preliminary data.</text>
</comment>